<evidence type="ECO:0000259" key="1">
    <source>
        <dbReference type="PROSITE" id="PS50878"/>
    </source>
</evidence>
<dbReference type="Proteomes" id="UP001209878">
    <property type="component" value="Unassembled WGS sequence"/>
</dbReference>
<proteinExistence type="predicted"/>
<sequence length="251" mass="28474">MRENYLYMPLQSAYRQNCSTETALLHVHDSVIQSIDERKGVILLLIDLSAAFDTIDHAILLSTLSNTIGVKDRCLSWFAVYLQHRQYTVLIAGEQSKSHKLTCGIPQGSVLGPLLFTIYMTPLSSLLKLHGMTYHLFADDTQLFQEFSLSDNTSPEIAIRKMERCVISIRQWMKTNMLKLNDDKTEILIIRQKSAHQHHLPESVRIGNTNVTPNTHARNLGVTFDCNMSLERTFPEQHTTISTALDAFVAI</sequence>
<accession>A0AAD9J792</accession>
<evidence type="ECO:0000313" key="3">
    <source>
        <dbReference type="Proteomes" id="UP001209878"/>
    </source>
</evidence>
<evidence type="ECO:0000313" key="2">
    <source>
        <dbReference type="EMBL" id="KAK2147769.1"/>
    </source>
</evidence>
<gene>
    <name evidence="2" type="ORF">NP493_3376g00001</name>
</gene>
<protein>
    <recommendedName>
        <fullName evidence="1">Reverse transcriptase domain-containing protein</fullName>
    </recommendedName>
</protein>
<dbReference type="EMBL" id="JAODUO010003363">
    <property type="protein sequence ID" value="KAK2147769.1"/>
    <property type="molecule type" value="Genomic_DNA"/>
</dbReference>
<dbReference type="SUPFAM" id="SSF56672">
    <property type="entry name" value="DNA/RNA polymerases"/>
    <property type="match status" value="1"/>
</dbReference>
<dbReference type="InterPro" id="IPR000477">
    <property type="entry name" value="RT_dom"/>
</dbReference>
<keyword evidence="3" id="KW-1185">Reference proteome</keyword>
<dbReference type="PROSITE" id="PS50878">
    <property type="entry name" value="RT_POL"/>
    <property type="match status" value="1"/>
</dbReference>
<name>A0AAD9J792_RIDPI</name>
<organism evidence="2 3">
    <name type="scientific">Ridgeia piscesae</name>
    <name type="common">Tubeworm</name>
    <dbReference type="NCBI Taxonomy" id="27915"/>
    <lineage>
        <taxon>Eukaryota</taxon>
        <taxon>Metazoa</taxon>
        <taxon>Spiralia</taxon>
        <taxon>Lophotrochozoa</taxon>
        <taxon>Annelida</taxon>
        <taxon>Polychaeta</taxon>
        <taxon>Sedentaria</taxon>
        <taxon>Canalipalpata</taxon>
        <taxon>Sabellida</taxon>
        <taxon>Siboglinidae</taxon>
        <taxon>Ridgeia</taxon>
    </lineage>
</organism>
<dbReference type="AlphaFoldDB" id="A0AAD9J792"/>
<dbReference type="CDD" id="cd01650">
    <property type="entry name" value="RT_nLTR_like"/>
    <property type="match status" value="1"/>
</dbReference>
<dbReference type="Pfam" id="PF00078">
    <property type="entry name" value="RVT_1"/>
    <property type="match status" value="1"/>
</dbReference>
<comment type="caution">
    <text evidence="2">The sequence shown here is derived from an EMBL/GenBank/DDBJ whole genome shotgun (WGS) entry which is preliminary data.</text>
</comment>
<dbReference type="InterPro" id="IPR043502">
    <property type="entry name" value="DNA/RNA_pol_sf"/>
</dbReference>
<dbReference type="PANTHER" id="PTHR33332">
    <property type="entry name" value="REVERSE TRANSCRIPTASE DOMAIN-CONTAINING PROTEIN"/>
    <property type="match status" value="1"/>
</dbReference>
<feature type="domain" description="Reverse transcriptase" evidence="1">
    <location>
        <begin position="1"/>
        <end position="224"/>
    </location>
</feature>
<reference evidence="2" key="1">
    <citation type="journal article" date="2023" name="Mol. Biol. Evol.">
        <title>Third-Generation Sequencing Reveals the Adaptive Role of the Epigenome in Three Deep-Sea Polychaetes.</title>
        <authorList>
            <person name="Perez M."/>
            <person name="Aroh O."/>
            <person name="Sun Y."/>
            <person name="Lan Y."/>
            <person name="Juniper S.K."/>
            <person name="Young C.R."/>
            <person name="Angers B."/>
            <person name="Qian P.Y."/>
        </authorList>
    </citation>
    <scope>NUCLEOTIDE SEQUENCE</scope>
    <source>
        <strain evidence="2">R07B-5</strain>
    </source>
</reference>